<keyword evidence="3" id="KW-1185">Reference proteome</keyword>
<dbReference type="PANTHER" id="PTHR38790:SF4">
    <property type="entry name" value="2EXR DOMAIN-CONTAINING PROTEIN"/>
    <property type="match status" value="1"/>
</dbReference>
<name>A0A6A5QVT2_AMPQU</name>
<dbReference type="PANTHER" id="PTHR38790">
    <property type="entry name" value="2EXR DOMAIN-CONTAINING PROTEIN-RELATED"/>
    <property type="match status" value="1"/>
</dbReference>
<feature type="domain" description="DUF7730" evidence="1">
    <location>
        <begin position="26"/>
        <end position="258"/>
    </location>
</feature>
<dbReference type="Pfam" id="PF24864">
    <property type="entry name" value="DUF7730"/>
    <property type="match status" value="1"/>
</dbReference>
<protein>
    <recommendedName>
        <fullName evidence="1">DUF7730 domain-containing protein</fullName>
    </recommendedName>
</protein>
<sequence>MRRIIRAALRRKRPDREERADGFAHGQEQSPLFRVLSPEIRLLIYEDVFSADRLLHIVLNHGRYLGRAGNRRHGQMQYGPMEIGHWHCFDAESPLPTWQHACYGTYQEGNGYHYRHQSRSNSNLLPLLLACRKTYVEAIGVLYGSSRLCFKGAVGLLKFQSLIPAQNWQRLRRINISTVFLIPVQTSKGLFPGPRPLPPEIYHEWEEACFMICTLPCVQSLTIDLTIWNYHDWKTTNTIGLEDLMEILEPLQQIKAKSVDLELNAKVPDSVRAVFEPLNFNIREFHRPYNRELFRQG</sequence>
<accession>A0A6A5QVT2</accession>
<gene>
    <name evidence="2" type="ORF">BDU57DRAFT_468448</name>
</gene>
<proteinExistence type="predicted"/>
<evidence type="ECO:0000259" key="1">
    <source>
        <dbReference type="Pfam" id="PF24864"/>
    </source>
</evidence>
<dbReference type="OrthoDB" id="4757095at2759"/>
<dbReference type="AlphaFoldDB" id="A0A6A5QVT2"/>
<dbReference type="InterPro" id="IPR056632">
    <property type="entry name" value="DUF7730"/>
</dbReference>
<organism evidence="2 3">
    <name type="scientific">Ampelomyces quisqualis</name>
    <name type="common">Powdery mildew agent</name>
    <dbReference type="NCBI Taxonomy" id="50730"/>
    <lineage>
        <taxon>Eukaryota</taxon>
        <taxon>Fungi</taxon>
        <taxon>Dikarya</taxon>
        <taxon>Ascomycota</taxon>
        <taxon>Pezizomycotina</taxon>
        <taxon>Dothideomycetes</taxon>
        <taxon>Pleosporomycetidae</taxon>
        <taxon>Pleosporales</taxon>
        <taxon>Pleosporineae</taxon>
        <taxon>Phaeosphaeriaceae</taxon>
        <taxon>Ampelomyces</taxon>
    </lineage>
</organism>
<reference evidence="2" key="1">
    <citation type="journal article" date="2020" name="Stud. Mycol.">
        <title>101 Dothideomycetes genomes: a test case for predicting lifestyles and emergence of pathogens.</title>
        <authorList>
            <person name="Haridas S."/>
            <person name="Albert R."/>
            <person name="Binder M."/>
            <person name="Bloem J."/>
            <person name="Labutti K."/>
            <person name="Salamov A."/>
            <person name="Andreopoulos B."/>
            <person name="Baker S."/>
            <person name="Barry K."/>
            <person name="Bills G."/>
            <person name="Bluhm B."/>
            <person name="Cannon C."/>
            <person name="Castanera R."/>
            <person name="Culley D."/>
            <person name="Daum C."/>
            <person name="Ezra D."/>
            <person name="Gonzalez J."/>
            <person name="Henrissat B."/>
            <person name="Kuo A."/>
            <person name="Liang C."/>
            <person name="Lipzen A."/>
            <person name="Lutzoni F."/>
            <person name="Magnuson J."/>
            <person name="Mondo S."/>
            <person name="Nolan M."/>
            <person name="Ohm R."/>
            <person name="Pangilinan J."/>
            <person name="Park H.-J."/>
            <person name="Ramirez L."/>
            <person name="Alfaro M."/>
            <person name="Sun H."/>
            <person name="Tritt A."/>
            <person name="Yoshinaga Y."/>
            <person name="Zwiers L.-H."/>
            <person name="Turgeon B."/>
            <person name="Goodwin S."/>
            <person name="Spatafora J."/>
            <person name="Crous P."/>
            <person name="Grigoriev I."/>
        </authorList>
    </citation>
    <scope>NUCLEOTIDE SEQUENCE</scope>
    <source>
        <strain evidence="2">HMLAC05119</strain>
    </source>
</reference>
<dbReference type="EMBL" id="ML979133">
    <property type="protein sequence ID" value="KAF1918940.1"/>
    <property type="molecule type" value="Genomic_DNA"/>
</dbReference>
<dbReference type="Proteomes" id="UP000800096">
    <property type="component" value="Unassembled WGS sequence"/>
</dbReference>
<evidence type="ECO:0000313" key="2">
    <source>
        <dbReference type="EMBL" id="KAF1918940.1"/>
    </source>
</evidence>
<evidence type="ECO:0000313" key="3">
    <source>
        <dbReference type="Proteomes" id="UP000800096"/>
    </source>
</evidence>